<name>A0A544QME9_9EURY</name>
<keyword evidence="3" id="KW-1185">Reference proteome</keyword>
<dbReference type="Pfam" id="PF07883">
    <property type="entry name" value="Cupin_2"/>
    <property type="match status" value="1"/>
</dbReference>
<accession>A0A544QME9</accession>
<dbReference type="InterPro" id="IPR014710">
    <property type="entry name" value="RmlC-like_jellyroll"/>
</dbReference>
<dbReference type="OrthoDB" id="199885at2157"/>
<evidence type="ECO:0000259" key="1">
    <source>
        <dbReference type="Pfam" id="PF07883"/>
    </source>
</evidence>
<comment type="caution">
    <text evidence="2">The sequence shown here is derived from an EMBL/GenBank/DDBJ whole genome shotgun (WGS) entry which is preliminary data.</text>
</comment>
<dbReference type="Proteomes" id="UP000315385">
    <property type="component" value="Unassembled WGS sequence"/>
</dbReference>
<reference evidence="2 3" key="1">
    <citation type="submission" date="2019-02" db="EMBL/GenBank/DDBJ databases">
        <title>Halonotius sp. a new haloqrchaeon isolated from saline water.</title>
        <authorList>
            <person name="Duran-Viseras A."/>
            <person name="Sanchez-Porro C."/>
            <person name="Ventosa A."/>
        </authorList>
    </citation>
    <scope>NUCLEOTIDE SEQUENCE [LARGE SCALE GENOMIC DNA]</scope>
    <source>
        <strain evidence="2 3">F9-27</strain>
    </source>
</reference>
<organism evidence="2 3">
    <name type="scientific">Halonotius roseus</name>
    <dbReference type="NCBI Taxonomy" id="2511997"/>
    <lineage>
        <taxon>Archaea</taxon>
        <taxon>Methanobacteriati</taxon>
        <taxon>Methanobacteriota</taxon>
        <taxon>Stenosarchaea group</taxon>
        <taxon>Halobacteria</taxon>
        <taxon>Halobacteriales</taxon>
        <taxon>Haloferacaceae</taxon>
        <taxon>Halonotius</taxon>
    </lineage>
</organism>
<dbReference type="InterPro" id="IPR011051">
    <property type="entry name" value="RmlC_Cupin_sf"/>
</dbReference>
<dbReference type="AlphaFoldDB" id="A0A544QME9"/>
<protein>
    <submittedName>
        <fullName evidence="2">Cupin domain-containing protein</fullName>
    </submittedName>
</protein>
<gene>
    <name evidence="2" type="ORF">EWF95_06250</name>
</gene>
<dbReference type="InterPro" id="IPR013096">
    <property type="entry name" value="Cupin_2"/>
</dbReference>
<dbReference type="SUPFAM" id="SSF51182">
    <property type="entry name" value="RmlC-like cupins"/>
    <property type="match status" value="1"/>
</dbReference>
<dbReference type="EMBL" id="SESI01000002">
    <property type="protein sequence ID" value="TQQ80093.1"/>
    <property type="molecule type" value="Genomic_DNA"/>
</dbReference>
<feature type="domain" description="Cupin type-2" evidence="1">
    <location>
        <begin position="29"/>
        <end position="77"/>
    </location>
</feature>
<dbReference type="Gene3D" id="2.60.120.10">
    <property type="entry name" value="Jelly Rolls"/>
    <property type="match status" value="1"/>
</dbReference>
<proteinExistence type="predicted"/>
<evidence type="ECO:0000313" key="2">
    <source>
        <dbReference type="EMBL" id="TQQ80093.1"/>
    </source>
</evidence>
<sequence length="99" mass="10856">MTTVRTLSELDGEPHARVFPDAEPKTIRLTLAADEEIPAHTHPDREIVLYLVAGKVELRVGDETETLEAGDIARFTGEREISPRAIEASTALLVLAPRV</sequence>
<evidence type="ECO:0000313" key="3">
    <source>
        <dbReference type="Proteomes" id="UP000315385"/>
    </source>
</evidence>
<dbReference type="RefSeq" id="WP_142443217.1">
    <property type="nucleotide sequence ID" value="NZ_SESI01000002.1"/>
</dbReference>